<keyword evidence="2" id="KW-0732">Signal</keyword>
<dbReference type="Proteomes" id="UP000886653">
    <property type="component" value="Unassembled WGS sequence"/>
</dbReference>
<accession>A0A9P6NBZ4</accession>
<name>A0A9P6NBZ4_9BASI</name>
<protein>
    <submittedName>
        <fullName evidence="3">Uncharacterized protein</fullName>
    </submittedName>
</protein>
<feature type="signal peptide" evidence="2">
    <location>
        <begin position="1"/>
        <end position="19"/>
    </location>
</feature>
<dbReference type="AlphaFoldDB" id="A0A9P6NBZ4"/>
<organism evidence="3 4">
    <name type="scientific">Cronartium quercuum f. sp. fusiforme G11</name>
    <dbReference type="NCBI Taxonomy" id="708437"/>
    <lineage>
        <taxon>Eukaryota</taxon>
        <taxon>Fungi</taxon>
        <taxon>Dikarya</taxon>
        <taxon>Basidiomycota</taxon>
        <taxon>Pucciniomycotina</taxon>
        <taxon>Pucciniomycetes</taxon>
        <taxon>Pucciniales</taxon>
        <taxon>Coleosporiaceae</taxon>
        <taxon>Cronartium</taxon>
    </lineage>
</organism>
<evidence type="ECO:0000313" key="4">
    <source>
        <dbReference type="Proteomes" id="UP000886653"/>
    </source>
</evidence>
<dbReference type="EMBL" id="MU167308">
    <property type="protein sequence ID" value="KAG0143861.1"/>
    <property type="molecule type" value="Genomic_DNA"/>
</dbReference>
<keyword evidence="4" id="KW-1185">Reference proteome</keyword>
<feature type="region of interest" description="Disordered" evidence="1">
    <location>
        <begin position="601"/>
        <end position="641"/>
    </location>
</feature>
<dbReference type="OrthoDB" id="2505998at2759"/>
<feature type="chain" id="PRO_5040334255" evidence="2">
    <location>
        <begin position="20"/>
        <end position="899"/>
    </location>
</feature>
<comment type="caution">
    <text evidence="3">The sequence shown here is derived from an EMBL/GenBank/DDBJ whole genome shotgun (WGS) entry which is preliminary data.</text>
</comment>
<reference evidence="3" key="1">
    <citation type="submission" date="2013-11" db="EMBL/GenBank/DDBJ databases">
        <title>Genome sequence of the fusiform rust pathogen reveals effectors for host alternation and coevolution with pine.</title>
        <authorList>
            <consortium name="DOE Joint Genome Institute"/>
            <person name="Smith K."/>
            <person name="Pendleton A."/>
            <person name="Kubisiak T."/>
            <person name="Anderson C."/>
            <person name="Salamov A."/>
            <person name="Aerts A."/>
            <person name="Riley R."/>
            <person name="Clum A."/>
            <person name="Lindquist E."/>
            <person name="Ence D."/>
            <person name="Campbell M."/>
            <person name="Kronenberg Z."/>
            <person name="Feau N."/>
            <person name="Dhillon B."/>
            <person name="Hamelin R."/>
            <person name="Burleigh J."/>
            <person name="Smith J."/>
            <person name="Yandell M."/>
            <person name="Nelson C."/>
            <person name="Grigoriev I."/>
            <person name="Davis J."/>
        </authorList>
    </citation>
    <scope>NUCLEOTIDE SEQUENCE</scope>
    <source>
        <strain evidence="3">G11</strain>
    </source>
</reference>
<evidence type="ECO:0000256" key="2">
    <source>
        <dbReference type="SAM" id="SignalP"/>
    </source>
</evidence>
<evidence type="ECO:0000313" key="3">
    <source>
        <dbReference type="EMBL" id="KAG0143861.1"/>
    </source>
</evidence>
<evidence type="ECO:0000256" key="1">
    <source>
        <dbReference type="SAM" id="MobiDB-lite"/>
    </source>
</evidence>
<sequence>MKPFLAGLLLYNLFHSVKLRPMVDAAVDVQNVAQKLKDDPLSSVHNMENVIHNVEEEHHTPGHPNLDITIPVTEDHNTQRPGHELLPFTSTEPEDNVLELSRYRKPEKSPNSVIEKNSGLHLEHLRGPKRVWYRTRMVWRHIWNSIKNFFQRFHRQRFSNVKPKKEIKINTEKILATGIANKIKASASEVKAQIYQDLKLYLSKSQLQENGRVEVESLLQYFDSIEDITKWEASLNKESSNTKELVLRIVESIKEEVKSKSNTGTTLFKLQMMKCLGYFNHHAEDYFLENIFKSLNDTELEKMWRTLISTESEFQALTKRRVNEVGRYNNFLEQLHFEWSAATERNMIVGKAKEIIKTEKVPKEFEDYFQVVAKFENLHLNKNWPVIDKGYYDDTYPIISWSEKFLQKVSKFEGKEPDGKLSEMVSIVYQMLNHIHRFDVQSKKTPNWLFEVIENKFSQRELFIHVLSNEGLSHHNVEELKLLDDFNLKNRLDKGMKTYLVKEWDNEFYRALPAEILKTKGSKEEFPHMWKEEERKQALITDHEEVKKIISRLSSPTHTEEFMSVLASLNDVKIDDVIVKERPDYRISKALAAKAERQDLLESEDARALSQGRKRPSKFGADKNDQSEAQKTLPAEPNEAAKERLSKAVNVILKALDKFAASPGSARAPEEEEATILALGSLVTQNHMAWHLTRSHLKDNKTTWNYLQGYTVIADANESVSKRLRVKFGFVDDMVKEINEYTQRQNLSETFRENVRKAIRNFTPGSQKMDKTPQFLQQYHNFLQSLSKTWYETRWTRVDGGGYDVQIGDLAKESLRLIQRQAFTNMPSKFESQFIQLLVDLDSKDTTGFLTNYLKGAAKDHTDYRAYQYFQKVHWNLMTNSRDSAEDTQTAQTVAFWLS</sequence>
<proteinExistence type="predicted"/>
<gene>
    <name evidence="3" type="ORF">CROQUDRAFT_134688</name>
</gene>